<dbReference type="Proteomes" id="UP000187651">
    <property type="component" value="Unassembled WGS sequence"/>
</dbReference>
<reference evidence="6" key="1">
    <citation type="submission" date="2016-10" db="EMBL/GenBank/DDBJ databases">
        <authorList>
            <person name="Varghese N."/>
            <person name="Submissions S."/>
        </authorList>
    </citation>
    <scope>NUCLEOTIDE SEQUENCE [LARGE SCALE GENOMIC DNA]</scope>
    <source>
        <strain evidence="6">M83</strain>
    </source>
</reference>
<organism evidence="5 6">
    <name type="scientific">Lachnospira pectinoschiza</name>
    <dbReference type="NCBI Taxonomy" id="28052"/>
    <lineage>
        <taxon>Bacteria</taxon>
        <taxon>Bacillati</taxon>
        <taxon>Bacillota</taxon>
        <taxon>Clostridia</taxon>
        <taxon>Lachnospirales</taxon>
        <taxon>Lachnospiraceae</taxon>
        <taxon>Lachnospira</taxon>
    </lineage>
</organism>
<feature type="domain" description="NADP-dependent oxidoreductase" evidence="4">
    <location>
        <begin position="16"/>
        <end position="269"/>
    </location>
</feature>
<accession>A0A1G9U1P0</accession>
<dbReference type="Gene3D" id="3.20.20.100">
    <property type="entry name" value="NADP-dependent oxidoreductase domain"/>
    <property type="match status" value="1"/>
</dbReference>
<feature type="active site" description="Proton donor" evidence="1">
    <location>
        <position position="55"/>
    </location>
</feature>
<dbReference type="AlphaFoldDB" id="A0A1G9U1P0"/>
<evidence type="ECO:0000256" key="1">
    <source>
        <dbReference type="PIRSR" id="PIRSR000097-1"/>
    </source>
</evidence>
<keyword evidence="6" id="KW-1185">Reference proteome</keyword>
<dbReference type="Pfam" id="PF00248">
    <property type="entry name" value="Aldo_ket_red"/>
    <property type="match status" value="1"/>
</dbReference>
<dbReference type="InterPro" id="IPR036812">
    <property type="entry name" value="NAD(P)_OxRdtase_dom_sf"/>
</dbReference>
<feature type="site" description="Lowers pKa of active site Tyr" evidence="3">
    <location>
        <position position="81"/>
    </location>
</feature>
<dbReference type="InterPro" id="IPR023210">
    <property type="entry name" value="NADP_OxRdtase_dom"/>
</dbReference>
<dbReference type="RefSeq" id="WP_074520820.1">
    <property type="nucleotide sequence ID" value="NZ_FNHZ01000001.1"/>
</dbReference>
<dbReference type="CDD" id="cd19138">
    <property type="entry name" value="AKR_YeaE"/>
    <property type="match status" value="1"/>
</dbReference>
<dbReference type="SUPFAM" id="SSF51430">
    <property type="entry name" value="NAD(P)-linked oxidoreductase"/>
    <property type="match status" value="1"/>
</dbReference>
<dbReference type="OrthoDB" id="9804790at2"/>
<dbReference type="PANTHER" id="PTHR43638:SF3">
    <property type="entry name" value="ALDEHYDE REDUCTASE"/>
    <property type="match status" value="1"/>
</dbReference>
<evidence type="ECO:0000259" key="4">
    <source>
        <dbReference type="Pfam" id="PF00248"/>
    </source>
</evidence>
<proteinExistence type="predicted"/>
<dbReference type="GO" id="GO:0016491">
    <property type="term" value="F:oxidoreductase activity"/>
    <property type="evidence" value="ECO:0007669"/>
    <property type="project" value="InterPro"/>
</dbReference>
<evidence type="ECO:0000256" key="2">
    <source>
        <dbReference type="PIRSR" id="PIRSR000097-2"/>
    </source>
</evidence>
<dbReference type="PIRSF" id="PIRSF000097">
    <property type="entry name" value="AKR"/>
    <property type="match status" value="1"/>
</dbReference>
<protein>
    <submittedName>
        <fullName evidence="5">Aldo/keto reductase</fullName>
    </submittedName>
</protein>
<evidence type="ECO:0000256" key="3">
    <source>
        <dbReference type="PIRSR" id="PIRSR000097-3"/>
    </source>
</evidence>
<name>A0A1G9U1P0_9FIRM</name>
<dbReference type="PANTHER" id="PTHR43638">
    <property type="entry name" value="OXIDOREDUCTASE, ALDO/KETO REDUCTASE FAMILY PROTEIN"/>
    <property type="match status" value="1"/>
</dbReference>
<dbReference type="InterPro" id="IPR020471">
    <property type="entry name" value="AKR"/>
</dbReference>
<sequence>MKYEDLKLKDGSTFPKLGLGTWYLGETPSTYEEEKNAIITGIKEGIKLIDTAEMYGNGLSEQLVGDAIKDFNRDDLYLVSKVLPSNAGGRKLEKSLDATLKRLGTDHLDCYLYHWRGSFPLDETVDRMEEMVEKGKILRWGVSNFDTADMEELLEVPNGRNCVVNQVLYHLGSRGIEYDLLPYMKEEGIGVMAYCPLAQGGSLRRQLMSNATLQEVAKKYDISVMQLLLAFVMHIDNVSAIPRSGNASHVLANAKMRDIVLSDEDYKLVSSQFPAPNHKTFLDVV</sequence>
<evidence type="ECO:0000313" key="6">
    <source>
        <dbReference type="Proteomes" id="UP000187651"/>
    </source>
</evidence>
<dbReference type="PRINTS" id="PR00069">
    <property type="entry name" value="ALDKETRDTASE"/>
</dbReference>
<feature type="binding site" evidence="2">
    <location>
        <position position="114"/>
    </location>
    <ligand>
        <name>substrate</name>
    </ligand>
</feature>
<gene>
    <name evidence="5" type="ORF">SAMN05216544_0567</name>
</gene>
<dbReference type="EMBL" id="FNHZ01000001">
    <property type="protein sequence ID" value="SDM53465.1"/>
    <property type="molecule type" value="Genomic_DNA"/>
</dbReference>
<evidence type="ECO:0000313" key="5">
    <source>
        <dbReference type="EMBL" id="SDM53465.1"/>
    </source>
</evidence>